<feature type="compositionally biased region" description="Basic residues" evidence="1">
    <location>
        <begin position="1"/>
        <end position="12"/>
    </location>
</feature>
<proteinExistence type="predicted"/>
<name>A0AAD7CCV2_9AGAR</name>
<dbReference type="InterPro" id="IPR029071">
    <property type="entry name" value="Ubiquitin-like_domsf"/>
</dbReference>
<dbReference type="CDD" id="cd01763">
    <property type="entry name" value="Ubl_SUMO_like"/>
    <property type="match status" value="1"/>
</dbReference>
<feature type="region of interest" description="Disordered" evidence="1">
    <location>
        <begin position="391"/>
        <end position="425"/>
    </location>
</feature>
<dbReference type="AlphaFoldDB" id="A0AAD7CCV2"/>
<dbReference type="SUPFAM" id="SSF54236">
    <property type="entry name" value="Ubiquitin-like"/>
    <property type="match status" value="1"/>
</dbReference>
<gene>
    <name evidence="2" type="ORF">FB45DRAFT_283993</name>
</gene>
<feature type="compositionally biased region" description="Basic residues" evidence="1">
    <location>
        <begin position="126"/>
        <end position="135"/>
    </location>
</feature>
<organism evidence="2 3">
    <name type="scientific">Roridomyces roridus</name>
    <dbReference type="NCBI Taxonomy" id="1738132"/>
    <lineage>
        <taxon>Eukaryota</taxon>
        <taxon>Fungi</taxon>
        <taxon>Dikarya</taxon>
        <taxon>Basidiomycota</taxon>
        <taxon>Agaricomycotina</taxon>
        <taxon>Agaricomycetes</taxon>
        <taxon>Agaricomycetidae</taxon>
        <taxon>Agaricales</taxon>
        <taxon>Marasmiineae</taxon>
        <taxon>Mycenaceae</taxon>
        <taxon>Roridomyces</taxon>
    </lineage>
</organism>
<evidence type="ECO:0000256" key="1">
    <source>
        <dbReference type="SAM" id="MobiDB-lite"/>
    </source>
</evidence>
<sequence>MATARPRPRPVPRVKPTPAAASSSTQEPSPVTVVAAGDDDAMFVRNKGRSAQTWNKLDKMTRAKPKTVRSDTEGDSDSPPPKKQRKKKVAAGSTEAKIQRLMSETMSDKSGSDSDVEVTSVSGTPVKRKKRRSRSRSITPPPSVAKHQLLAARELVRKALNGTTAPRAPSPTFDDPDVSTDTIIFDPELQKIARSAAAEVQRASSSEPVEGDPTDTLEITVKWKPHPQNENGKASTAVFKINRSDTFEELFAAIADDEGILPDNVVMAYRGVRVYPSVTSAVLKLWVDAEFTACTKNTWDYIKANPGAGASNPTQQNSDIEISDAEEPMPTNAGAASMDESDAESEGGETFKLCLRSAVTKKDIFLTVRPTTTCGAIVQAFLKKAGLADQYGSGKGGGGRKSVGGKGKGKKAQPEKEPQLVIDGDKMAADVPISDADLDDGDVVDVFLP</sequence>
<evidence type="ECO:0008006" key="4">
    <source>
        <dbReference type="Google" id="ProtNLM"/>
    </source>
</evidence>
<reference evidence="2" key="1">
    <citation type="submission" date="2023-03" db="EMBL/GenBank/DDBJ databases">
        <title>Massive genome expansion in bonnet fungi (Mycena s.s.) driven by repeated elements and novel gene families across ecological guilds.</title>
        <authorList>
            <consortium name="Lawrence Berkeley National Laboratory"/>
            <person name="Harder C.B."/>
            <person name="Miyauchi S."/>
            <person name="Viragh M."/>
            <person name="Kuo A."/>
            <person name="Thoen E."/>
            <person name="Andreopoulos B."/>
            <person name="Lu D."/>
            <person name="Skrede I."/>
            <person name="Drula E."/>
            <person name="Henrissat B."/>
            <person name="Morin E."/>
            <person name="Kohler A."/>
            <person name="Barry K."/>
            <person name="LaButti K."/>
            <person name="Morin E."/>
            <person name="Salamov A."/>
            <person name="Lipzen A."/>
            <person name="Mereny Z."/>
            <person name="Hegedus B."/>
            <person name="Baldrian P."/>
            <person name="Stursova M."/>
            <person name="Weitz H."/>
            <person name="Taylor A."/>
            <person name="Grigoriev I.V."/>
            <person name="Nagy L.G."/>
            <person name="Martin F."/>
            <person name="Kauserud H."/>
        </authorList>
    </citation>
    <scope>NUCLEOTIDE SEQUENCE</scope>
    <source>
        <strain evidence="2">9284</strain>
    </source>
</reference>
<protein>
    <recommendedName>
        <fullName evidence="4">Rad60/SUMO-like domain-containing protein</fullName>
    </recommendedName>
</protein>
<feature type="compositionally biased region" description="Basic and acidic residues" evidence="1">
    <location>
        <begin position="412"/>
        <end position="425"/>
    </location>
</feature>
<dbReference type="EMBL" id="JARKIF010000003">
    <property type="protein sequence ID" value="KAJ7643931.1"/>
    <property type="molecule type" value="Genomic_DNA"/>
</dbReference>
<feature type="compositionally biased region" description="Gly residues" evidence="1">
    <location>
        <begin position="393"/>
        <end position="406"/>
    </location>
</feature>
<feature type="region of interest" description="Disordered" evidence="1">
    <location>
        <begin position="1"/>
        <end position="151"/>
    </location>
</feature>
<evidence type="ECO:0000313" key="3">
    <source>
        <dbReference type="Proteomes" id="UP001221142"/>
    </source>
</evidence>
<accession>A0AAD7CCV2</accession>
<dbReference type="Gene3D" id="3.10.20.90">
    <property type="entry name" value="Phosphatidylinositol 3-kinase Catalytic Subunit, Chain A, domain 1"/>
    <property type="match status" value="2"/>
</dbReference>
<dbReference type="Proteomes" id="UP001221142">
    <property type="component" value="Unassembled WGS sequence"/>
</dbReference>
<keyword evidence="3" id="KW-1185">Reference proteome</keyword>
<evidence type="ECO:0000313" key="2">
    <source>
        <dbReference type="EMBL" id="KAJ7643931.1"/>
    </source>
</evidence>
<comment type="caution">
    <text evidence="2">The sequence shown here is derived from an EMBL/GenBank/DDBJ whole genome shotgun (WGS) entry which is preliminary data.</text>
</comment>